<evidence type="ECO:0000256" key="2">
    <source>
        <dbReference type="SAM" id="Phobius"/>
    </source>
</evidence>
<dbReference type="EMBL" id="SNYN01000013">
    <property type="protein sequence ID" value="TDQ50233.1"/>
    <property type="molecule type" value="Genomic_DNA"/>
</dbReference>
<keyword evidence="4" id="KW-1185">Reference proteome</keyword>
<reference evidence="3 4" key="1">
    <citation type="submission" date="2019-03" db="EMBL/GenBank/DDBJ databases">
        <title>Genomic Encyclopedia of Type Strains, Phase IV (KMG-IV): sequencing the most valuable type-strain genomes for metagenomic binning, comparative biology and taxonomic classification.</title>
        <authorList>
            <person name="Goeker M."/>
        </authorList>
    </citation>
    <scope>NUCLEOTIDE SEQUENCE [LARGE SCALE GENOMIC DNA]</scope>
    <source>
        <strain evidence="3 4">DSM 46770</strain>
    </source>
</reference>
<keyword evidence="2" id="KW-0472">Membrane</keyword>
<dbReference type="Pfam" id="PF04186">
    <property type="entry name" value="FxsA"/>
    <property type="match status" value="1"/>
</dbReference>
<feature type="transmembrane region" description="Helical" evidence="2">
    <location>
        <begin position="29"/>
        <end position="51"/>
    </location>
</feature>
<sequence length="163" mass="17770">MPLLTVIALMALPFLEIWLMILVSGQIGVSWTIALLCALSITGVLVVRRAGRGAYTDARKAMRTGEPPKGSLLDTLMLLVGGVLLVTPGFLTALLGALMALPFTRPVLRWAFRGWAERRLARVRAQMEADLVSVRENTPDDRPPGSGRIIQGRIVTDDDPGRR</sequence>
<organism evidence="3 4">
    <name type="scientific">Actinorugispora endophytica</name>
    <dbReference type="NCBI Taxonomy" id="1605990"/>
    <lineage>
        <taxon>Bacteria</taxon>
        <taxon>Bacillati</taxon>
        <taxon>Actinomycetota</taxon>
        <taxon>Actinomycetes</taxon>
        <taxon>Streptosporangiales</taxon>
        <taxon>Nocardiopsidaceae</taxon>
        <taxon>Actinorugispora</taxon>
    </lineage>
</organism>
<dbReference type="Proteomes" id="UP000295281">
    <property type="component" value="Unassembled WGS sequence"/>
</dbReference>
<dbReference type="GO" id="GO:0016020">
    <property type="term" value="C:membrane"/>
    <property type="evidence" value="ECO:0007669"/>
    <property type="project" value="InterPro"/>
</dbReference>
<evidence type="ECO:0000256" key="1">
    <source>
        <dbReference type="SAM" id="MobiDB-lite"/>
    </source>
</evidence>
<dbReference type="NCBIfam" id="NF008528">
    <property type="entry name" value="PRK11463.1-2"/>
    <property type="match status" value="1"/>
</dbReference>
<comment type="caution">
    <text evidence="3">The sequence shown here is derived from an EMBL/GenBank/DDBJ whole genome shotgun (WGS) entry which is preliminary data.</text>
</comment>
<dbReference type="PANTHER" id="PTHR35335:SF1">
    <property type="entry name" value="UPF0716 PROTEIN FXSA"/>
    <property type="match status" value="1"/>
</dbReference>
<dbReference type="AlphaFoldDB" id="A0A4R6UWG8"/>
<protein>
    <submittedName>
        <fullName evidence="3">UPF0716 protein FxsA</fullName>
    </submittedName>
</protein>
<gene>
    <name evidence="3" type="ORF">EV190_1132</name>
</gene>
<name>A0A4R6UWG8_9ACTN</name>
<dbReference type="RefSeq" id="WP_133742276.1">
    <property type="nucleotide sequence ID" value="NZ_SNYN01000013.1"/>
</dbReference>
<proteinExistence type="predicted"/>
<feature type="region of interest" description="Disordered" evidence="1">
    <location>
        <begin position="135"/>
        <end position="163"/>
    </location>
</feature>
<keyword evidence="2" id="KW-0812">Transmembrane</keyword>
<dbReference type="PANTHER" id="PTHR35335">
    <property type="entry name" value="UPF0716 PROTEIN FXSA"/>
    <property type="match status" value="1"/>
</dbReference>
<evidence type="ECO:0000313" key="3">
    <source>
        <dbReference type="EMBL" id="TDQ50233.1"/>
    </source>
</evidence>
<accession>A0A4R6UWG8</accession>
<evidence type="ECO:0000313" key="4">
    <source>
        <dbReference type="Proteomes" id="UP000295281"/>
    </source>
</evidence>
<feature type="transmembrane region" description="Helical" evidence="2">
    <location>
        <begin position="72"/>
        <end position="101"/>
    </location>
</feature>
<dbReference type="OrthoDB" id="9792788at2"/>
<keyword evidence="2" id="KW-1133">Transmembrane helix</keyword>
<dbReference type="InterPro" id="IPR007313">
    <property type="entry name" value="FxsA"/>
</dbReference>